<comment type="caution">
    <text evidence="6">The sequence shown here is derived from an EMBL/GenBank/DDBJ whole genome shotgun (WGS) entry which is preliminary data.</text>
</comment>
<keyword evidence="3 4" id="KW-0456">Lyase</keyword>
<evidence type="ECO:0000256" key="2">
    <source>
        <dbReference type="ARBA" id="ARBA00022917"/>
    </source>
</evidence>
<dbReference type="InterPro" id="IPR007214">
    <property type="entry name" value="YbaK/aa-tRNA-synth-assoc-dom"/>
</dbReference>
<evidence type="ECO:0000256" key="3">
    <source>
        <dbReference type="ARBA" id="ARBA00023239"/>
    </source>
</evidence>
<protein>
    <recommendedName>
        <fullName evidence="4">Cys-tRNA(Pro)/Cys-tRNA(Cys) deacylase</fullName>
        <ecNumber evidence="4">4.2.-.-</ecNumber>
    </recommendedName>
</protein>
<dbReference type="EMBL" id="JBHSEC010000019">
    <property type="protein sequence ID" value="MFC4410742.1"/>
    <property type="molecule type" value="Genomic_DNA"/>
</dbReference>
<organism evidence="6 7">
    <name type="scientific">Chungangia koreensis</name>
    <dbReference type="NCBI Taxonomy" id="752657"/>
    <lineage>
        <taxon>Bacteria</taxon>
        <taxon>Bacillati</taxon>
        <taxon>Bacillota</taxon>
        <taxon>Bacilli</taxon>
        <taxon>Lactobacillales</taxon>
        <taxon>Chungangia</taxon>
    </lineage>
</organism>
<keyword evidence="7" id="KW-1185">Reference proteome</keyword>
<reference evidence="7" key="1">
    <citation type="journal article" date="2019" name="Int. J. Syst. Evol. Microbiol.">
        <title>The Global Catalogue of Microorganisms (GCM) 10K type strain sequencing project: providing services to taxonomists for standard genome sequencing and annotation.</title>
        <authorList>
            <consortium name="The Broad Institute Genomics Platform"/>
            <consortium name="The Broad Institute Genome Sequencing Center for Infectious Disease"/>
            <person name="Wu L."/>
            <person name="Ma J."/>
        </authorList>
    </citation>
    <scope>NUCLEOTIDE SEQUENCE [LARGE SCALE GENOMIC DNA]</scope>
    <source>
        <strain evidence="7">CCUG 59778</strain>
    </source>
</reference>
<dbReference type="PANTHER" id="PTHR30411:SF0">
    <property type="entry name" value="CYS-TRNA(PRO)_CYS-TRNA(CYS) DEACYLASE YBAK"/>
    <property type="match status" value="1"/>
</dbReference>
<comment type="similarity">
    <text evidence="1 4">Belongs to the prolyl-tRNA editing family. YbaK/EbsC subfamily.</text>
</comment>
<dbReference type="PIRSF" id="PIRSF006181">
    <property type="entry name" value="EbsC_YbaK"/>
    <property type="match status" value="1"/>
</dbReference>
<evidence type="ECO:0000313" key="6">
    <source>
        <dbReference type="EMBL" id="MFC4410742.1"/>
    </source>
</evidence>
<sequence>MAKQKVSKTNAVRQLDQNGIPYELMEYNVDDGQIDGVTVAQKTGQPVETVYKTLVTTAGPGKLYVFVIPVAEELNLKEAAKAVKEKKLEMLHVKDLLPTTGYIRGGCSPVGMKKLYPTFIHSAAQELQTIVVSAGKQGLQMKLQPAELMKITRATYSELTQSSND</sequence>
<proteinExistence type="inferred from homology"/>
<evidence type="ECO:0000256" key="4">
    <source>
        <dbReference type="PIRNR" id="PIRNR006181"/>
    </source>
</evidence>
<accession>A0ABV8X803</accession>
<dbReference type="PANTHER" id="PTHR30411">
    <property type="entry name" value="CYTOPLASMIC PROTEIN"/>
    <property type="match status" value="1"/>
</dbReference>
<dbReference type="Proteomes" id="UP001595817">
    <property type="component" value="Unassembled WGS sequence"/>
</dbReference>
<gene>
    <name evidence="6" type="primary">ybaK</name>
    <name evidence="6" type="ORF">ACFOZY_09980</name>
</gene>
<dbReference type="CDD" id="cd00002">
    <property type="entry name" value="YbaK_deacylase"/>
    <property type="match status" value="1"/>
</dbReference>
<feature type="domain" description="YbaK/aminoacyl-tRNA synthetase-associated" evidence="5">
    <location>
        <begin position="39"/>
        <end position="150"/>
    </location>
</feature>
<keyword evidence="2 4" id="KW-0648">Protein biosynthesis</keyword>
<dbReference type="Gene3D" id="3.90.960.10">
    <property type="entry name" value="YbaK/aminoacyl-tRNA synthetase-associated domain"/>
    <property type="match status" value="1"/>
</dbReference>
<dbReference type="Pfam" id="PF04073">
    <property type="entry name" value="tRNA_edit"/>
    <property type="match status" value="1"/>
</dbReference>
<dbReference type="InterPro" id="IPR036754">
    <property type="entry name" value="YbaK/aa-tRNA-synt-asso_dom_sf"/>
</dbReference>
<dbReference type="SUPFAM" id="SSF55826">
    <property type="entry name" value="YbaK/ProRS associated domain"/>
    <property type="match status" value="1"/>
</dbReference>
<dbReference type="RefSeq" id="WP_378154928.1">
    <property type="nucleotide sequence ID" value="NZ_JBHSEC010000019.1"/>
</dbReference>
<evidence type="ECO:0000256" key="1">
    <source>
        <dbReference type="ARBA" id="ARBA00009798"/>
    </source>
</evidence>
<dbReference type="InterPro" id="IPR004369">
    <property type="entry name" value="Prolyl-tRNA_editing_YbaK/EbsC"/>
</dbReference>
<evidence type="ECO:0000313" key="7">
    <source>
        <dbReference type="Proteomes" id="UP001595817"/>
    </source>
</evidence>
<dbReference type="EC" id="4.2.-.-" evidence="4"/>
<evidence type="ECO:0000259" key="5">
    <source>
        <dbReference type="Pfam" id="PF04073"/>
    </source>
</evidence>
<name>A0ABV8X803_9LACT</name>
<dbReference type="NCBIfam" id="TIGR00011">
    <property type="entry name" value="YbaK_EbsC"/>
    <property type="match status" value="1"/>
</dbReference>